<dbReference type="Pfam" id="PF04117">
    <property type="entry name" value="Mpv17_PMP22"/>
    <property type="match status" value="1"/>
</dbReference>
<dbReference type="GO" id="GO:0005739">
    <property type="term" value="C:mitochondrion"/>
    <property type="evidence" value="ECO:0007669"/>
    <property type="project" value="TreeGrafter"/>
</dbReference>
<dbReference type="InterPro" id="IPR007248">
    <property type="entry name" value="Mpv17_PMP22"/>
</dbReference>
<keyword evidence="5" id="KW-0472">Membrane</keyword>
<organism evidence="7 8">
    <name type="scientific">Leptobrachium leishanense</name>
    <name type="common">Leishan spiny toad</name>
    <dbReference type="NCBI Taxonomy" id="445787"/>
    <lineage>
        <taxon>Eukaryota</taxon>
        <taxon>Metazoa</taxon>
        <taxon>Chordata</taxon>
        <taxon>Craniata</taxon>
        <taxon>Vertebrata</taxon>
        <taxon>Euteleostomi</taxon>
        <taxon>Amphibia</taxon>
        <taxon>Batrachia</taxon>
        <taxon>Anura</taxon>
        <taxon>Pelobatoidea</taxon>
        <taxon>Megophryidae</taxon>
        <taxon>Leptobrachium</taxon>
    </lineage>
</organism>
<evidence type="ECO:0000256" key="3">
    <source>
        <dbReference type="ARBA" id="ARBA00022692"/>
    </source>
</evidence>
<keyword evidence="4" id="KW-1133">Transmembrane helix</keyword>
<evidence type="ECO:0000256" key="1">
    <source>
        <dbReference type="ARBA" id="ARBA00004141"/>
    </source>
</evidence>
<comment type="similarity">
    <text evidence="2 6">Belongs to the peroxisomal membrane protein PXMP2/4 family.</text>
</comment>
<reference evidence="7" key="2">
    <citation type="submission" date="2025-09" db="UniProtKB">
        <authorList>
            <consortium name="Ensembl"/>
        </authorList>
    </citation>
    <scope>IDENTIFICATION</scope>
</reference>
<dbReference type="AlphaFoldDB" id="A0A8C5PM72"/>
<evidence type="ECO:0000256" key="2">
    <source>
        <dbReference type="ARBA" id="ARBA00006824"/>
    </source>
</evidence>
<evidence type="ECO:0000256" key="6">
    <source>
        <dbReference type="RuleBase" id="RU363053"/>
    </source>
</evidence>
<dbReference type="PANTHER" id="PTHR11266">
    <property type="entry name" value="PEROXISOMAL MEMBRANE PROTEIN 2, PXMP2 MPV17"/>
    <property type="match status" value="1"/>
</dbReference>
<dbReference type="GO" id="GO:0016020">
    <property type="term" value="C:membrane"/>
    <property type="evidence" value="ECO:0007669"/>
    <property type="project" value="UniProtKB-SubCell"/>
</dbReference>
<dbReference type="GO" id="GO:0061668">
    <property type="term" value="P:mitochondrial ribosome assembly"/>
    <property type="evidence" value="ECO:0007669"/>
    <property type="project" value="TreeGrafter"/>
</dbReference>
<keyword evidence="3" id="KW-0812">Transmembrane</keyword>
<protein>
    <recommendedName>
        <fullName evidence="9">Mpv17-like protein 2</fullName>
    </recommendedName>
</protein>
<sequence length="197" mass="22940">MMNPRGKVLLSRFAGCWRQLFTGKTLLLTNTVSAGILLSIGDIIQQTREVTKDDKKERDWKRTGRMLVIGCCMGPVDHYWYIWLDRVLPGTAIKIVLRKVLVEQILASPVLGALFFMGMGSMEGQSLIKSWREFQGKFWEMYKAEWCVWPPAQMINFYFLPPKYRVMYVNVLTLGWDVYLSYLKHKVRCFPLVCVTL</sequence>
<keyword evidence="8" id="KW-1185">Reference proteome</keyword>
<evidence type="ECO:0000313" key="8">
    <source>
        <dbReference type="Proteomes" id="UP000694569"/>
    </source>
</evidence>
<evidence type="ECO:0000256" key="5">
    <source>
        <dbReference type="ARBA" id="ARBA00023136"/>
    </source>
</evidence>
<dbReference type="OrthoDB" id="10267969at2759"/>
<evidence type="ECO:0008006" key="9">
    <source>
        <dbReference type="Google" id="ProtNLM"/>
    </source>
</evidence>
<reference evidence="7" key="1">
    <citation type="submission" date="2025-08" db="UniProtKB">
        <authorList>
            <consortium name="Ensembl"/>
        </authorList>
    </citation>
    <scope>IDENTIFICATION</scope>
</reference>
<dbReference type="GeneTree" id="ENSGT00940000170566"/>
<dbReference type="Ensembl" id="ENSLLET00000025688.1">
    <property type="protein sequence ID" value="ENSLLEP00000024741.1"/>
    <property type="gene ID" value="ENSLLEG00000015733.1"/>
</dbReference>
<name>A0A8C5PM72_9ANUR</name>
<proteinExistence type="inferred from homology"/>
<comment type="subcellular location">
    <subcellularLocation>
        <location evidence="1">Membrane</location>
        <topology evidence="1">Multi-pass membrane protein</topology>
    </subcellularLocation>
</comment>
<evidence type="ECO:0000313" key="7">
    <source>
        <dbReference type="Ensembl" id="ENSLLEP00000024741.1"/>
    </source>
</evidence>
<dbReference type="PANTHER" id="PTHR11266:SF120">
    <property type="entry name" value="MPV17-LIKE PROTEIN 2"/>
    <property type="match status" value="1"/>
</dbReference>
<dbReference type="Proteomes" id="UP000694569">
    <property type="component" value="Unplaced"/>
</dbReference>
<evidence type="ECO:0000256" key="4">
    <source>
        <dbReference type="ARBA" id="ARBA00022989"/>
    </source>
</evidence>
<accession>A0A8C5PM72</accession>